<accession>A0AC61NFV6</accession>
<dbReference type="Proteomes" id="UP000826212">
    <property type="component" value="Chromosome"/>
</dbReference>
<dbReference type="EMBL" id="CP081303">
    <property type="protein sequence ID" value="QZE13095.1"/>
    <property type="molecule type" value="Genomic_DNA"/>
</dbReference>
<name>A0AC61NFV6_9BACT</name>
<protein>
    <submittedName>
        <fullName evidence="1">Flavodoxin family protein</fullName>
    </submittedName>
</protein>
<keyword evidence="2" id="KW-1185">Reference proteome</keyword>
<gene>
    <name evidence="1" type="ORF">K4L44_10890</name>
</gene>
<evidence type="ECO:0000313" key="1">
    <source>
        <dbReference type="EMBL" id="QZE13095.1"/>
    </source>
</evidence>
<organism evidence="1 2">
    <name type="scientific">Halosquirtibacter laminarini</name>
    <dbReference type="NCBI Taxonomy" id="3374600"/>
    <lineage>
        <taxon>Bacteria</taxon>
        <taxon>Pseudomonadati</taxon>
        <taxon>Bacteroidota</taxon>
        <taxon>Bacteroidia</taxon>
        <taxon>Marinilabiliales</taxon>
        <taxon>Prolixibacteraceae</taxon>
        <taxon>Halosquirtibacter</taxon>
    </lineage>
</organism>
<evidence type="ECO:0000313" key="2">
    <source>
        <dbReference type="Proteomes" id="UP000826212"/>
    </source>
</evidence>
<sequence>MAKIVAFSGSPRKGGNTDILINHLLETLSNHGHEVEMIRLDRDKINGCRACGVCREKKDLKCYSNNDFLNGCIEKMVEADGIILGSPVYFANITTEMKALIDVSGYVTRSADHKLAKKVGAAVVAVRRAGEISAFDAMNNFFLINQMIVPGSSYWNIAHGKMPGDVLKDEEGLNTITTLGENMSWLLDRVAPKKKKVKKVQNDDLPTLF</sequence>
<reference evidence="1" key="1">
    <citation type="submission" date="2021-08" db="EMBL/GenBank/DDBJ databases">
        <title>Novel anaerobic bacterium isolated from sea squirt in East Sea, Republic of Korea.</title>
        <authorList>
            <person name="Nguyen T.H."/>
            <person name="Li Z."/>
            <person name="Lee Y.-J."/>
            <person name="Ko J."/>
            <person name="Kim S.-G."/>
        </authorList>
    </citation>
    <scope>NUCLEOTIDE SEQUENCE</scope>
    <source>
        <strain evidence="1">KCTC 25031</strain>
    </source>
</reference>
<proteinExistence type="predicted"/>